<evidence type="ECO:0000256" key="1">
    <source>
        <dbReference type="SAM" id="SignalP"/>
    </source>
</evidence>
<dbReference type="Pfam" id="PF11376">
    <property type="entry name" value="DUF3179"/>
    <property type="match status" value="1"/>
</dbReference>
<dbReference type="RefSeq" id="WP_043747596.1">
    <property type="nucleotide sequence ID" value="NZ_AQQX01000003.1"/>
</dbReference>
<dbReference type="STRING" id="1461694.ATO9_08995"/>
<organism evidence="2 3">
    <name type="scientific">Pseudooceanicola atlanticus</name>
    <dbReference type="NCBI Taxonomy" id="1461694"/>
    <lineage>
        <taxon>Bacteria</taxon>
        <taxon>Pseudomonadati</taxon>
        <taxon>Pseudomonadota</taxon>
        <taxon>Alphaproteobacteria</taxon>
        <taxon>Rhodobacterales</taxon>
        <taxon>Paracoccaceae</taxon>
        <taxon>Pseudooceanicola</taxon>
    </lineage>
</organism>
<dbReference type="PROSITE" id="PS51257">
    <property type="entry name" value="PROKAR_LIPOPROTEIN"/>
    <property type="match status" value="1"/>
</dbReference>
<protein>
    <recommendedName>
        <fullName evidence="4">DUF3179 domain-containing protein</fullName>
    </recommendedName>
</protein>
<proteinExistence type="predicted"/>
<keyword evidence="1" id="KW-0732">Signal</keyword>
<accession>A0A0A0EI75</accession>
<evidence type="ECO:0000313" key="2">
    <source>
        <dbReference type="EMBL" id="KGM48837.1"/>
    </source>
</evidence>
<reference evidence="2 3" key="1">
    <citation type="journal article" date="2015" name="Antonie Van Leeuwenhoek">
        <title>Pseudooceanicola atlanticus gen. nov. sp. nov., isolated from surface seawater of the Atlantic Ocean and reclassification of Oceanicola batsensis, Oceanicola marinus, Oceanicola nitratireducens, Oceanicola nanhaiensis, Oceanicola antarcticus and Oceanicola flagellatus, as Pseudooceanicola batsensis comb. nov., Pseudooceanicola marinus comb. nov., Pseudooceanicola nitratireducens comb. nov., Pseudooceanicola nanhaiensis comb. nov., Pseudooceanicola antarcticus comb. nov., and Pseudooceanicola flagellatus comb. nov.</title>
        <authorList>
            <person name="Lai Q."/>
            <person name="Li G."/>
            <person name="Liu X."/>
            <person name="Du Y."/>
            <person name="Sun F."/>
            <person name="Shao Z."/>
        </authorList>
    </citation>
    <scope>NUCLEOTIDE SEQUENCE [LARGE SCALE GENOMIC DNA]</scope>
    <source>
        <strain evidence="2 3">22II-s11g</strain>
    </source>
</reference>
<evidence type="ECO:0008006" key="4">
    <source>
        <dbReference type="Google" id="ProtNLM"/>
    </source>
</evidence>
<gene>
    <name evidence="2" type="ORF">ATO9_08995</name>
</gene>
<comment type="caution">
    <text evidence="2">The sequence shown here is derived from an EMBL/GenBank/DDBJ whole genome shotgun (WGS) entry which is preliminary data.</text>
</comment>
<dbReference type="eggNOG" id="COG2128">
    <property type="taxonomic scope" value="Bacteria"/>
</dbReference>
<dbReference type="InterPro" id="IPR021516">
    <property type="entry name" value="DUF3179"/>
</dbReference>
<evidence type="ECO:0000313" key="3">
    <source>
        <dbReference type="Proteomes" id="UP000030004"/>
    </source>
</evidence>
<keyword evidence="3" id="KW-1185">Reference proteome</keyword>
<sequence>MTRYLPRMLILAGAIALGCFAPRAEADPGFWSNEWPRTDFSQTSVDSWAEIISGGPGKDGIPALSDPEFVDANKADLPPREPVLTVSIEGETPRAYPLRYMTWHEIVNDRIGDIPVTVTFCPLCNSAIAFDGRVGDEVLTFGVTGKLRNSDMVMYDHQSESWWQQALGRAIVGTQTGTQLKMLPSWLESVDQFRSAHPDGLIMAEPDYPRRYGFNPYQNYDSATRPFLYSGAPPPHGTAALERVVRVGDRAWPLARLAAAGEIAEAGLTLSWAPGQASALDAGRMAEGRDVGSVRVRDAAGRDVVHDVMFAFAFHAFWPDGTWMLAE</sequence>
<dbReference type="OrthoDB" id="9806357at2"/>
<feature type="chain" id="PRO_5001962210" description="DUF3179 domain-containing protein" evidence="1">
    <location>
        <begin position="27"/>
        <end position="327"/>
    </location>
</feature>
<dbReference type="AlphaFoldDB" id="A0A0A0EI75"/>
<dbReference type="Proteomes" id="UP000030004">
    <property type="component" value="Unassembled WGS sequence"/>
</dbReference>
<dbReference type="EMBL" id="AQQX01000003">
    <property type="protein sequence ID" value="KGM48837.1"/>
    <property type="molecule type" value="Genomic_DNA"/>
</dbReference>
<name>A0A0A0EI75_9RHOB</name>
<feature type="signal peptide" evidence="1">
    <location>
        <begin position="1"/>
        <end position="26"/>
    </location>
</feature>